<dbReference type="InterPro" id="IPR029063">
    <property type="entry name" value="SAM-dependent_MTases_sf"/>
</dbReference>
<dbReference type="EMBL" id="VEWK01000001">
    <property type="protein sequence ID" value="TNV15241.1"/>
    <property type="molecule type" value="Genomic_DNA"/>
</dbReference>
<dbReference type="EMBL" id="JACIEX010000001">
    <property type="protein sequence ID" value="MBB4092334.1"/>
    <property type="molecule type" value="Genomic_DNA"/>
</dbReference>
<evidence type="ECO:0000313" key="3">
    <source>
        <dbReference type="Proteomes" id="UP000313390"/>
    </source>
</evidence>
<evidence type="ECO:0000313" key="2">
    <source>
        <dbReference type="EMBL" id="TNV15241.1"/>
    </source>
</evidence>
<accession>A0A5C5CVZ7</accession>
<proteinExistence type="predicted"/>
<dbReference type="RefSeq" id="WP_123218499.1">
    <property type="nucleotide sequence ID" value="NZ_JACIEX010000001.1"/>
</dbReference>
<dbReference type="Proteomes" id="UP000553980">
    <property type="component" value="Unassembled WGS sequence"/>
</dbReference>
<dbReference type="CDD" id="cd02440">
    <property type="entry name" value="AdoMet_MTases"/>
    <property type="match status" value="1"/>
</dbReference>
<dbReference type="OrthoDB" id="6605758at2"/>
<keyword evidence="2" id="KW-0489">Methyltransferase</keyword>
<dbReference type="Proteomes" id="UP000313390">
    <property type="component" value="Unassembled WGS sequence"/>
</dbReference>
<name>A0A5C5CVZ7_9HYPH</name>
<keyword evidence="2" id="KW-0808">Transferase</keyword>
<keyword evidence="4" id="KW-1185">Reference proteome</keyword>
<reference evidence="1 4" key="3">
    <citation type="submission" date="2020-08" db="EMBL/GenBank/DDBJ databases">
        <title>Genomic Encyclopedia of Type Strains, Phase IV (KMG-IV): sequencing the most valuable type-strain genomes for metagenomic binning, comparative biology and taxonomic classification.</title>
        <authorList>
            <person name="Goeker M."/>
        </authorList>
    </citation>
    <scope>NUCLEOTIDE SEQUENCE [LARGE SCALE GENOMIC DNA]</scope>
    <source>
        <strain evidence="1 4">DSM 23868</strain>
    </source>
</reference>
<dbReference type="Gene3D" id="3.40.50.150">
    <property type="entry name" value="Vaccinia Virus protein VP39"/>
    <property type="match status" value="1"/>
</dbReference>
<protein>
    <submittedName>
        <fullName evidence="2">Class I SAM-dependent methyltransferase</fullName>
    </submittedName>
</protein>
<dbReference type="SUPFAM" id="SSF53335">
    <property type="entry name" value="S-adenosyl-L-methionine-dependent methyltransferases"/>
    <property type="match status" value="1"/>
</dbReference>
<gene>
    <name evidence="2" type="ORF">FIB18_00325</name>
    <name evidence="1" type="ORF">GGQ79_000807</name>
</gene>
<reference evidence="2" key="2">
    <citation type="submission" date="2019-06" db="EMBL/GenBank/DDBJ databases">
        <authorList>
            <person name="Hu M."/>
        </authorList>
    </citation>
    <scope>NUCLEOTIDE SEQUENCE</scope>
    <source>
        <strain evidence="2">08RB2639</strain>
    </source>
</reference>
<organism evidence="2 3">
    <name type="scientific">Brucella pecoris</name>
    <dbReference type="NCBI Taxonomy" id="867683"/>
    <lineage>
        <taxon>Bacteria</taxon>
        <taxon>Pseudomonadati</taxon>
        <taxon>Pseudomonadota</taxon>
        <taxon>Alphaproteobacteria</taxon>
        <taxon>Hyphomicrobiales</taxon>
        <taxon>Brucellaceae</taxon>
        <taxon>Brucella/Ochrobactrum group</taxon>
        <taxon>Brucella</taxon>
    </lineage>
</organism>
<evidence type="ECO:0000313" key="1">
    <source>
        <dbReference type="EMBL" id="MBB4092334.1"/>
    </source>
</evidence>
<dbReference type="AlphaFoldDB" id="A0A5C5CVZ7"/>
<evidence type="ECO:0000313" key="4">
    <source>
        <dbReference type="Proteomes" id="UP000553980"/>
    </source>
</evidence>
<dbReference type="GO" id="GO:0032259">
    <property type="term" value="P:methylation"/>
    <property type="evidence" value="ECO:0007669"/>
    <property type="project" value="UniProtKB-KW"/>
</dbReference>
<comment type="caution">
    <text evidence="2">The sequence shown here is derived from an EMBL/GenBank/DDBJ whole genome shotgun (WGS) entry which is preliminary data.</text>
</comment>
<dbReference type="GO" id="GO:0008168">
    <property type="term" value="F:methyltransferase activity"/>
    <property type="evidence" value="ECO:0007669"/>
    <property type="project" value="UniProtKB-KW"/>
</dbReference>
<reference evidence="2 3" key="1">
    <citation type="journal article" date="2011" name="Int. J. Syst. Evol. Microbiol.">
        <title>Ochrobactrum pecoris sp. nov., isolated from farm animals.</title>
        <authorList>
            <person name="Kampfer P."/>
            <person name="Huber B."/>
            <person name="Busse H.J."/>
            <person name="Scholz H.C."/>
            <person name="Tomaso H."/>
            <person name="Hotzel H."/>
            <person name="Melzer F."/>
        </authorList>
    </citation>
    <scope>NUCLEOTIDE SEQUENCE [LARGE SCALE GENOMIC DNA]</scope>
    <source>
        <strain evidence="2 3">08RB2639</strain>
    </source>
</reference>
<sequence length="295" mass="32507">MFKEAADARSAIEHTFRHDTYITKPACWKSLKKGINRDLQAKRLRPNVPVPSRRALIPYLAMMYRETGSITDSLTSLLYDGSWTSSGGSFKLAKLLNIDIPAEISSRLSEQSECRFLEIGGGWAGFADAGTNSSSNQSIAGIAKTLEHELGKRLFLDFTNLTQWHDNLPKGVREHPFFTAASIGALTQREVPAGTVDIIFSQAAAYFETNPVRFIRASAYLLRPGGLLIFNHQERFSDDIKRATETFELVQTSSLQLGGMNGVVVALQKTPCAIEGGWTSAHLTMREAPLLEGVL</sequence>